<dbReference type="PANTHER" id="PTHR43355">
    <property type="entry name" value="FLAVIN REDUCTASE (NADPH)"/>
    <property type="match status" value="1"/>
</dbReference>
<feature type="domain" description="NAD(P)-binding" evidence="1">
    <location>
        <begin position="12"/>
        <end position="103"/>
    </location>
</feature>
<comment type="caution">
    <text evidence="2">The sequence shown here is derived from an EMBL/GenBank/DDBJ whole genome shotgun (WGS) entry which is preliminary data.</text>
</comment>
<evidence type="ECO:0000313" key="3">
    <source>
        <dbReference type="Proteomes" id="UP000807504"/>
    </source>
</evidence>
<dbReference type="Pfam" id="PF13460">
    <property type="entry name" value="NAD_binding_10"/>
    <property type="match status" value="1"/>
</dbReference>
<reference evidence="2" key="1">
    <citation type="journal article" date="2020" name="bioRxiv">
        <title>Chromosome-level reference genome of the European wasp spider Argiope bruennichi: a resource for studies on range expansion and evolutionary adaptation.</title>
        <authorList>
            <person name="Sheffer M.M."/>
            <person name="Hoppe A."/>
            <person name="Krehenwinkel H."/>
            <person name="Uhl G."/>
            <person name="Kuss A.W."/>
            <person name="Jensen L."/>
            <person name="Jensen C."/>
            <person name="Gillespie R.G."/>
            <person name="Hoff K.J."/>
            <person name="Prost S."/>
        </authorList>
    </citation>
    <scope>NUCLEOTIDE SEQUENCE</scope>
</reference>
<sequence length="159" mass="17110">MPAVLKKVVIFGASGNTGLATVEAALKKGYEVTAFVRDKAKLGQVTPQNIIQGDVLNKDDVNKAVENQDGVIIALGTRNDLSPTTVMSDGTKNILEAKKGAKCEKSYAVFKEPPRGNYVIKNEAAVGRVISKYDLAEILVNCLTTEEHFGHYVGIGYPQ</sequence>
<dbReference type="SUPFAM" id="SSF51735">
    <property type="entry name" value="NAD(P)-binding Rossmann-fold domains"/>
    <property type="match status" value="1"/>
</dbReference>
<evidence type="ECO:0000259" key="1">
    <source>
        <dbReference type="Pfam" id="PF13460"/>
    </source>
</evidence>
<dbReference type="InterPro" id="IPR051606">
    <property type="entry name" value="Polyketide_Oxido-like"/>
</dbReference>
<organism evidence="2 3">
    <name type="scientific">Argiope bruennichi</name>
    <name type="common">Wasp spider</name>
    <name type="synonym">Aranea bruennichi</name>
    <dbReference type="NCBI Taxonomy" id="94029"/>
    <lineage>
        <taxon>Eukaryota</taxon>
        <taxon>Metazoa</taxon>
        <taxon>Ecdysozoa</taxon>
        <taxon>Arthropoda</taxon>
        <taxon>Chelicerata</taxon>
        <taxon>Arachnida</taxon>
        <taxon>Araneae</taxon>
        <taxon>Araneomorphae</taxon>
        <taxon>Entelegynae</taxon>
        <taxon>Araneoidea</taxon>
        <taxon>Araneidae</taxon>
        <taxon>Argiope</taxon>
    </lineage>
</organism>
<dbReference type="InterPro" id="IPR036291">
    <property type="entry name" value="NAD(P)-bd_dom_sf"/>
</dbReference>
<dbReference type="GO" id="GO:0004074">
    <property type="term" value="F:biliverdin reductase [NAD(P)H] activity"/>
    <property type="evidence" value="ECO:0007669"/>
    <property type="project" value="TreeGrafter"/>
</dbReference>
<keyword evidence="3" id="KW-1185">Reference proteome</keyword>
<protein>
    <submittedName>
        <fullName evidence="2">Flavin reductase (NADPH) like protein</fullName>
    </submittedName>
</protein>
<proteinExistence type="predicted"/>
<reference evidence="2" key="2">
    <citation type="submission" date="2020-06" db="EMBL/GenBank/DDBJ databases">
        <authorList>
            <person name="Sheffer M."/>
        </authorList>
    </citation>
    <scope>NUCLEOTIDE SEQUENCE</scope>
</reference>
<dbReference type="InterPro" id="IPR016040">
    <property type="entry name" value="NAD(P)-bd_dom"/>
</dbReference>
<dbReference type="AlphaFoldDB" id="A0A8T0FT35"/>
<dbReference type="Proteomes" id="UP000807504">
    <property type="component" value="Unassembled WGS sequence"/>
</dbReference>
<accession>A0A8T0FT35</accession>
<dbReference type="GO" id="GO:0042602">
    <property type="term" value="F:riboflavin reductase (NADPH) activity"/>
    <property type="evidence" value="ECO:0007669"/>
    <property type="project" value="TreeGrafter"/>
</dbReference>
<dbReference type="PANTHER" id="PTHR43355:SF2">
    <property type="entry name" value="FLAVIN REDUCTASE (NADPH)"/>
    <property type="match status" value="1"/>
</dbReference>
<dbReference type="Gene3D" id="3.40.50.720">
    <property type="entry name" value="NAD(P)-binding Rossmann-like Domain"/>
    <property type="match status" value="1"/>
</dbReference>
<evidence type="ECO:0000313" key="2">
    <source>
        <dbReference type="EMBL" id="KAF8794314.1"/>
    </source>
</evidence>
<gene>
    <name evidence="2" type="ORF">HNY73_002306</name>
</gene>
<name>A0A8T0FT35_ARGBR</name>
<dbReference type="EMBL" id="JABXBU010000002">
    <property type="protein sequence ID" value="KAF8794314.1"/>
    <property type="molecule type" value="Genomic_DNA"/>
</dbReference>